<name>A0A7L0XQC1_TYRSA</name>
<accession>A0A7L0XQC1</accession>
<evidence type="ECO:0000313" key="6">
    <source>
        <dbReference type="Proteomes" id="UP000537779"/>
    </source>
</evidence>
<dbReference type="Pfam" id="PF01266">
    <property type="entry name" value="DAO"/>
    <property type="match status" value="1"/>
</dbReference>
<sequence length="446" mass="49019">QPPHVSAELGQTLGRLGQTLRDQVPAAGSAWGGWLPPGIHPDPRPPDEADVVVVGGGVVGWSVAYWLKVLEGRFRRHGMKVLVVERDPTYSRASTVLSAGGIRQQFSLPENIQMSRFSASFLRDINEYLGVPNEPPIDIQFQPSGYLFLASLEDAAELEATVQLQRGGGHPTVPPPPLPMSPPGLEDEGWFDPWTLLNAFRRKATSLGVHNCCGEVRGEEWGGWAQGVCSHCSQIYMPDSLEYQPVACSIVVNAAGAWAGKLLEAEGLPRDLCQPPLPIQPRKRYVFTWHCPDGPGLSCPFLVDTSGTYFRRDGIAGNYLGGMSPPEEEEPDPSELSVDHDYFQEQVWPRLARRVPSFESLRVRGAWAGYYDYNTFDHNGVLGAHPRLENLLVAAGFSGHGLQHSPAAGRALAELVVRGRFESLDLRRLGWARLEQGEPLRERGVV</sequence>
<keyword evidence="6" id="KW-1185">Reference proteome</keyword>
<dbReference type="GO" id="GO:0032981">
    <property type="term" value="P:mitochondrial respiratory chain complex I assembly"/>
    <property type="evidence" value="ECO:0007669"/>
    <property type="project" value="TreeGrafter"/>
</dbReference>
<dbReference type="InterPro" id="IPR036188">
    <property type="entry name" value="FAD/NAD-bd_sf"/>
</dbReference>
<dbReference type="EMBL" id="VXAW01010290">
    <property type="protein sequence ID" value="NXM06277.1"/>
    <property type="molecule type" value="Genomic_DNA"/>
</dbReference>
<evidence type="ECO:0000256" key="3">
    <source>
        <dbReference type="ARBA" id="ARBA00046185"/>
    </source>
</evidence>
<keyword evidence="1" id="KW-0560">Oxidoreductase</keyword>
<gene>
    <name evidence="5" type="primary">Foxred1</name>
    <name evidence="5" type="ORF">TYRSAV_R03644</name>
</gene>
<evidence type="ECO:0000256" key="2">
    <source>
        <dbReference type="ARBA" id="ARBA00039785"/>
    </source>
</evidence>
<dbReference type="GO" id="GO:0005739">
    <property type="term" value="C:mitochondrion"/>
    <property type="evidence" value="ECO:0007669"/>
    <property type="project" value="GOC"/>
</dbReference>
<dbReference type="Proteomes" id="UP000537779">
    <property type="component" value="Unassembled WGS sequence"/>
</dbReference>
<dbReference type="GO" id="GO:0016491">
    <property type="term" value="F:oxidoreductase activity"/>
    <property type="evidence" value="ECO:0007669"/>
    <property type="project" value="UniProtKB-KW"/>
</dbReference>
<dbReference type="AlphaFoldDB" id="A0A7L0XQC1"/>
<proteinExistence type="predicted"/>
<dbReference type="Gene3D" id="3.50.50.60">
    <property type="entry name" value="FAD/NAD(P)-binding domain"/>
    <property type="match status" value="2"/>
</dbReference>
<dbReference type="Gene3D" id="3.30.9.10">
    <property type="entry name" value="D-Amino Acid Oxidase, subunit A, domain 2"/>
    <property type="match status" value="2"/>
</dbReference>
<feature type="non-terminal residue" evidence="5">
    <location>
        <position position="446"/>
    </location>
</feature>
<feature type="domain" description="FAD dependent oxidoreductase" evidence="4">
    <location>
        <begin position="50"/>
        <end position="415"/>
    </location>
</feature>
<feature type="non-terminal residue" evidence="5">
    <location>
        <position position="1"/>
    </location>
</feature>
<evidence type="ECO:0000313" key="5">
    <source>
        <dbReference type="EMBL" id="NXM06277.1"/>
    </source>
</evidence>
<evidence type="ECO:0000256" key="1">
    <source>
        <dbReference type="ARBA" id="ARBA00023002"/>
    </source>
</evidence>
<dbReference type="SUPFAM" id="SSF51905">
    <property type="entry name" value="FAD/NAD(P)-binding domain"/>
    <property type="match status" value="1"/>
</dbReference>
<dbReference type="InterPro" id="IPR006076">
    <property type="entry name" value="FAD-dep_OxRdtase"/>
</dbReference>
<dbReference type="PANTHER" id="PTHR13847:SF287">
    <property type="entry name" value="FAD-DEPENDENT OXIDOREDUCTASE DOMAIN-CONTAINING PROTEIN 1"/>
    <property type="match status" value="1"/>
</dbReference>
<reference evidence="5 6" key="1">
    <citation type="submission" date="2019-09" db="EMBL/GenBank/DDBJ databases">
        <title>Bird 10,000 Genomes (B10K) Project - Family phase.</title>
        <authorList>
            <person name="Zhang G."/>
        </authorList>
    </citation>
    <scope>NUCLEOTIDE SEQUENCE [LARGE SCALE GENOMIC DNA]</scope>
    <source>
        <strain evidence="5">B10K-DU-001-37</strain>
        <tissue evidence="5">Muscle</tissue>
    </source>
</reference>
<comment type="caution">
    <text evidence="5">The sequence shown here is derived from an EMBL/GenBank/DDBJ whole genome shotgun (WGS) entry which is preliminary data.</text>
</comment>
<evidence type="ECO:0000259" key="4">
    <source>
        <dbReference type="Pfam" id="PF01266"/>
    </source>
</evidence>
<comment type="function">
    <text evidence="3">Required for the assembly of the mitochondrial membrane respiratory chain NADH dehydrogenase (Complex I). Involved in mid-late stages of complex I assembly.</text>
</comment>
<organism evidence="5 6">
    <name type="scientific">Tyrannus savana</name>
    <name type="common">Fork-tailed flycatcher</name>
    <name type="synonym">Muscivora tyrannus</name>
    <dbReference type="NCBI Taxonomy" id="137541"/>
    <lineage>
        <taxon>Eukaryota</taxon>
        <taxon>Metazoa</taxon>
        <taxon>Chordata</taxon>
        <taxon>Craniata</taxon>
        <taxon>Vertebrata</taxon>
        <taxon>Euteleostomi</taxon>
        <taxon>Archelosauria</taxon>
        <taxon>Archosauria</taxon>
        <taxon>Dinosauria</taxon>
        <taxon>Saurischia</taxon>
        <taxon>Theropoda</taxon>
        <taxon>Coelurosauria</taxon>
        <taxon>Aves</taxon>
        <taxon>Neognathae</taxon>
        <taxon>Neoaves</taxon>
        <taxon>Telluraves</taxon>
        <taxon>Australaves</taxon>
        <taxon>Passeriformes</taxon>
        <taxon>Tyrannidae</taxon>
        <taxon>Tyrannus</taxon>
    </lineage>
</organism>
<dbReference type="PANTHER" id="PTHR13847">
    <property type="entry name" value="SARCOSINE DEHYDROGENASE-RELATED"/>
    <property type="match status" value="1"/>
</dbReference>
<protein>
    <recommendedName>
        <fullName evidence="2">FAD-dependent oxidoreductase domain-containing protein 1</fullName>
    </recommendedName>
</protein>